<reference evidence="2" key="1">
    <citation type="submission" date="2023-10" db="EMBL/GenBank/DDBJ databases">
        <title>Characterization and whole genome sequencing of a novel strain of Bergeyella porcorum QD2021 isolated from pig.</title>
        <authorList>
            <person name="Liu G."/>
            <person name="Chen C."/>
            <person name="Han X."/>
        </authorList>
    </citation>
    <scope>NUCLEOTIDE SEQUENCE</scope>
    <source>
        <strain evidence="2">QD2021</strain>
    </source>
</reference>
<proteinExistence type="predicted"/>
<gene>
    <name evidence="2" type="primary">phnB</name>
    <name evidence="2" type="ORF">BPO_2181</name>
</gene>
<keyword evidence="3" id="KW-1185">Reference proteome</keyword>
<evidence type="ECO:0000313" key="3">
    <source>
        <dbReference type="Proteomes" id="UP001432059"/>
    </source>
</evidence>
<dbReference type="SUPFAM" id="SSF54593">
    <property type="entry name" value="Glyoxalase/Bleomycin resistance protein/Dihydroxybiphenyl dioxygenase"/>
    <property type="match status" value="1"/>
</dbReference>
<name>A0AAU0F9W7_9FLAO</name>
<organism evidence="2 3">
    <name type="scientific">Bergeyella porcorum</name>
    <dbReference type="NCBI Taxonomy" id="1735111"/>
    <lineage>
        <taxon>Bacteria</taxon>
        <taxon>Pseudomonadati</taxon>
        <taxon>Bacteroidota</taxon>
        <taxon>Flavobacteriia</taxon>
        <taxon>Flavobacteriales</taxon>
        <taxon>Weeksellaceae</taxon>
        <taxon>Bergeyella</taxon>
    </lineage>
</organism>
<dbReference type="InterPro" id="IPR028973">
    <property type="entry name" value="PhnB-like"/>
</dbReference>
<dbReference type="Pfam" id="PF00903">
    <property type="entry name" value="Glyoxalase"/>
    <property type="match status" value="1"/>
</dbReference>
<dbReference type="RefSeq" id="WP_327984166.1">
    <property type="nucleotide sequence ID" value="NZ_CP136426.1"/>
</dbReference>
<evidence type="ECO:0000259" key="1">
    <source>
        <dbReference type="Pfam" id="PF00903"/>
    </source>
</evidence>
<sequence length="148" mass="16685">MATVNIYLNFEGNCEEAFSFYAEAFGVTNVVWNRFADMPPSPEFPISEEMKQKIMHASLPISSETLLMGSDVMPGMNPLQKGDNFYISVGVDSREEADTLFAKLSAGGEVTMPLQDTFWGAYFGMWVDKFGIQWMINYDDAEKVQPHQ</sequence>
<accession>A0AAU0F9W7</accession>
<feature type="domain" description="Glyoxalase/fosfomycin resistance/dioxygenase" evidence="1">
    <location>
        <begin position="12"/>
        <end position="136"/>
    </location>
</feature>
<dbReference type="InterPro" id="IPR029068">
    <property type="entry name" value="Glyas_Bleomycin-R_OHBP_Dase"/>
</dbReference>
<dbReference type="Gene3D" id="3.10.180.10">
    <property type="entry name" value="2,3-Dihydroxybiphenyl 1,2-Dioxygenase, domain 1"/>
    <property type="match status" value="1"/>
</dbReference>
<dbReference type="EMBL" id="CP136426">
    <property type="protein sequence ID" value="WOC52828.1"/>
    <property type="molecule type" value="Genomic_DNA"/>
</dbReference>
<dbReference type="Proteomes" id="UP001432059">
    <property type="component" value="Chromosome"/>
</dbReference>
<dbReference type="AlphaFoldDB" id="A0AAU0F9W7"/>
<dbReference type="PANTHER" id="PTHR33990:SF1">
    <property type="entry name" value="PROTEIN YJDN"/>
    <property type="match status" value="1"/>
</dbReference>
<dbReference type="PANTHER" id="PTHR33990">
    <property type="entry name" value="PROTEIN YJDN-RELATED"/>
    <property type="match status" value="1"/>
</dbReference>
<evidence type="ECO:0000313" key="2">
    <source>
        <dbReference type="EMBL" id="WOC52828.1"/>
    </source>
</evidence>
<protein>
    <submittedName>
        <fullName evidence="2">VOC family protein</fullName>
    </submittedName>
</protein>
<dbReference type="KEGG" id="bpor:BPO_2181"/>
<dbReference type="InterPro" id="IPR004360">
    <property type="entry name" value="Glyas_Fos-R_dOase_dom"/>
</dbReference>
<dbReference type="CDD" id="cd06588">
    <property type="entry name" value="PhnB_like"/>
    <property type="match status" value="1"/>
</dbReference>